<dbReference type="Proteomes" id="UP000621560">
    <property type="component" value="Unassembled WGS sequence"/>
</dbReference>
<dbReference type="InterPro" id="IPR003593">
    <property type="entry name" value="AAA+_ATPase"/>
</dbReference>
<dbReference type="InterPro" id="IPR036640">
    <property type="entry name" value="ABC1_TM_sf"/>
</dbReference>
<comment type="subcellular location">
    <subcellularLocation>
        <location evidence="1">Cell membrane</location>
        <topology evidence="1">Multi-pass membrane protein</topology>
    </subcellularLocation>
</comment>
<organism evidence="10 11">
    <name type="scientific">Paenibacillus sabuli</name>
    <dbReference type="NCBI Taxonomy" id="2772509"/>
    <lineage>
        <taxon>Bacteria</taxon>
        <taxon>Bacillati</taxon>
        <taxon>Bacillota</taxon>
        <taxon>Bacilli</taxon>
        <taxon>Bacillales</taxon>
        <taxon>Paenibacillaceae</taxon>
        <taxon>Paenibacillus</taxon>
    </lineage>
</organism>
<gene>
    <name evidence="10" type="primary">cydC</name>
    <name evidence="10" type="ORF">IDH44_09280</name>
</gene>
<dbReference type="PROSITE" id="PS50929">
    <property type="entry name" value="ABC_TM1F"/>
    <property type="match status" value="1"/>
</dbReference>
<dbReference type="InterPro" id="IPR039421">
    <property type="entry name" value="Type_1_exporter"/>
</dbReference>
<dbReference type="InterPro" id="IPR014223">
    <property type="entry name" value="ABC_CydC/D"/>
</dbReference>
<feature type="transmembrane region" description="Helical" evidence="7">
    <location>
        <begin position="170"/>
        <end position="191"/>
    </location>
</feature>
<evidence type="ECO:0000259" key="8">
    <source>
        <dbReference type="PROSITE" id="PS50893"/>
    </source>
</evidence>
<evidence type="ECO:0000259" key="9">
    <source>
        <dbReference type="PROSITE" id="PS50929"/>
    </source>
</evidence>
<dbReference type="PANTHER" id="PTHR24221">
    <property type="entry name" value="ATP-BINDING CASSETTE SUB-FAMILY B"/>
    <property type="match status" value="1"/>
</dbReference>
<sequence length="605" mass="65303">MTFTSTGRRGSGRAASQTRAARRGSTAKLALAALLGLGALLCAAALLYTSGHLISSSALRPENVLMVYVPIVLVRTFGFGKAVMQYLERLAGHSAALRVLSSLRGRLYRLVEPLAARPRSRVRTGDMLGLMAEDIERVQQLLLRFALPALIAAAAYTVGIAAIGRLDPGFAVFMACYAGYLLLGAPALALLGGRERRRRARQARRRAYTELTDAVFGMQDWMLSGRTREWLARFAEQRRHAAALEGGLRRRAWRMHWLSQCLSGVAIILLSLWAGGLAQQGAIGPTWIAAIALAGMPLLEALIRSGDATARVTDDAAALRRLRDTELEGERLAADDARSAAEAAAADAALAGHEVDGHAAGHPCELRLERVCYRYPGETGDTLRDLELHAPPGKRIAVLGRSGAGKSTLLSLLQGELAPTAGRALLGGHPLWAGADSQAHCAVLGQQPHLFDTTLAANIRIGRPEADDAAVMRAVRLAGLEPLVESLPMGLRTRVLEGGRRFSGGERQRIALARVILLDRPIVLLDEPAVGLDPRTEQALLRTLLQALEGRTLIWVTHHLTGMEAMDEIVFIDEGAITLRGTHRQLLQSSAHYRRLYRLDRPAAG</sequence>
<dbReference type="Gene3D" id="1.20.1560.10">
    <property type="entry name" value="ABC transporter type 1, transmembrane domain"/>
    <property type="match status" value="1"/>
</dbReference>
<evidence type="ECO:0000256" key="6">
    <source>
        <dbReference type="ARBA" id="ARBA00023136"/>
    </source>
</evidence>
<evidence type="ECO:0000256" key="2">
    <source>
        <dbReference type="ARBA" id="ARBA00022692"/>
    </source>
</evidence>
<dbReference type="PROSITE" id="PS50893">
    <property type="entry name" value="ABC_TRANSPORTER_2"/>
    <property type="match status" value="1"/>
</dbReference>
<accession>A0A927BRF3</accession>
<dbReference type="Pfam" id="PF00005">
    <property type="entry name" value="ABC_tran"/>
    <property type="match status" value="1"/>
</dbReference>
<dbReference type="GO" id="GO:0034775">
    <property type="term" value="P:glutathione transmembrane transport"/>
    <property type="evidence" value="ECO:0007669"/>
    <property type="project" value="InterPro"/>
</dbReference>
<dbReference type="AlphaFoldDB" id="A0A927BRF3"/>
<evidence type="ECO:0000256" key="1">
    <source>
        <dbReference type="ARBA" id="ARBA00004651"/>
    </source>
</evidence>
<keyword evidence="6 7" id="KW-0472">Membrane</keyword>
<dbReference type="SMART" id="SM00382">
    <property type="entry name" value="AAA"/>
    <property type="match status" value="1"/>
</dbReference>
<keyword evidence="3" id="KW-0547">Nucleotide-binding</keyword>
<feature type="transmembrane region" description="Helical" evidence="7">
    <location>
        <begin position="282"/>
        <end position="303"/>
    </location>
</feature>
<feature type="transmembrane region" description="Helical" evidence="7">
    <location>
        <begin position="141"/>
        <end position="164"/>
    </location>
</feature>
<protein>
    <submittedName>
        <fullName evidence="10">Thiol reductant ABC exporter subunit CydC</fullName>
    </submittedName>
</protein>
<dbReference type="InterPro" id="IPR003439">
    <property type="entry name" value="ABC_transporter-like_ATP-bd"/>
</dbReference>
<reference evidence="10" key="1">
    <citation type="submission" date="2020-09" db="EMBL/GenBank/DDBJ databases">
        <title>A novel bacterium of genus Paenibacillus, isolated from South China Sea.</title>
        <authorList>
            <person name="Huang H."/>
            <person name="Mo K."/>
            <person name="Hu Y."/>
        </authorList>
    </citation>
    <scope>NUCLEOTIDE SEQUENCE</scope>
    <source>
        <strain evidence="10">IB182496</strain>
    </source>
</reference>
<dbReference type="GO" id="GO:0016887">
    <property type="term" value="F:ATP hydrolysis activity"/>
    <property type="evidence" value="ECO:0007669"/>
    <property type="project" value="InterPro"/>
</dbReference>
<proteinExistence type="predicted"/>
<dbReference type="PROSITE" id="PS00211">
    <property type="entry name" value="ABC_TRANSPORTER_1"/>
    <property type="match status" value="1"/>
</dbReference>
<dbReference type="InterPro" id="IPR011527">
    <property type="entry name" value="ABC1_TM_dom"/>
</dbReference>
<keyword evidence="2 7" id="KW-0812">Transmembrane</keyword>
<comment type="caution">
    <text evidence="10">The sequence shown here is derived from an EMBL/GenBank/DDBJ whole genome shotgun (WGS) entry which is preliminary data.</text>
</comment>
<feature type="transmembrane region" description="Helical" evidence="7">
    <location>
        <begin position="65"/>
        <end position="84"/>
    </location>
</feature>
<feature type="domain" description="ABC transporter" evidence="8">
    <location>
        <begin position="366"/>
        <end position="599"/>
    </location>
</feature>
<keyword evidence="11" id="KW-1185">Reference proteome</keyword>
<evidence type="ECO:0000256" key="5">
    <source>
        <dbReference type="ARBA" id="ARBA00022989"/>
    </source>
</evidence>
<dbReference type="Gene3D" id="3.40.50.300">
    <property type="entry name" value="P-loop containing nucleotide triphosphate hydrolases"/>
    <property type="match status" value="1"/>
</dbReference>
<dbReference type="PANTHER" id="PTHR24221:SF653">
    <property type="entry name" value="TRANSPORT ATP-BINDING PROTEIN CYDC"/>
    <property type="match status" value="1"/>
</dbReference>
<feature type="transmembrane region" description="Helical" evidence="7">
    <location>
        <begin position="257"/>
        <end position="276"/>
    </location>
</feature>
<evidence type="ECO:0000313" key="11">
    <source>
        <dbReference type="Proteomes" id="UP000621560"/>
    </source>
</evidence>
<dbReference type="SUPFAM" id="SSF90123">
    <property type="entry name" value="ABC transporter transmembrane region"/>
    <property type="match status" value="1"/>
</dbReference>
<dbReference type="GO" id="GO:0005524">
    <property type="term" value="F:ATP binding"/>
    <property type="evidence" value="ECO:0007669"/>
    <property type="project" value="UniProtKB-KW"/>
</dbReference>
<keyword evidence="5 7" id="KW-1133">Transmembrane helix</keyword>
<dbReference type="GO" id="GO:0140359">
    <property type="term" value="F:ABC-type transporter activity"/>
    <property type="evidence" value="ECO:0007669"/>
    <property type="project" value="InterPro"/>
</dbReference>
<dbReference type="GO" id="GO:0034040">
    <property type="term" value="F:ATPase-coupled lipid transmembrane transporter activity"/>
    <property type="evidence" value="ECO:0007669"/>
    <property type="project" value="TreeGrafter"/>
</dbReference>
<name>A0A927BRF3_9BACL</name>
<feature type="domain" description="ABC transmembrane type-1" evidence="9">
    <location>
        <begin position="30"/>
        <end position="314"/>
    </location>
</feature>
<evidence type="ECO:0000256" key="7">
    <source>
        <dbReference type="SAM" id="Phobius"/>
    </source>
</evidence>
<dbReference type="EMBL" id="JACXIZ010000015">
    <property type="protein sequence ID" value="MBD2845381.1"/>
    <property type="molecule type" value="Genomic_DNA"/>
</dbReference>
<dbReference type="SUPFAM" id="SSF52540">
    <property type="entry name" value="P-loop containing nucleoside triphosphate hydrolases"/>
    <property type="match status" value="1"/>
</dbReference>
<dbReference type="InterPro" id="IPR017871">
    <property type="entry name" value="ABC_transporter-like_CS"/>
</dbReference>
<dbReference type="RefSeq" id="WP_190916937.1">
    <property type="nucleotide sequence ID" value="NZ_JACXIZ010000015.1"/>
</dbReference>
<keyword evidence="4" id="KW-0067">ATP-binding</keyword>
<dbReference type="GO" id="GO:0005886">
    <property type="term" value="C:plasma membrane"/>
    <property type="evidence" value="ECO:0007669"/>
    <property type="project" value="UniProtKB-SubCell"/>
</dbReference>
<evidence type="ECO:0000313" key="10">
    <source>
        <dbReference type="EMBL" id="MBD2845381.1"/>
    </source>
</evidence>
<dbReference type="NCBIfam" id="TIGR02868">
    <property type="entry name" value="CydC"/>
    <property type="match status" value="1"/>
</dbReference>
<evidence type="ECO:0000256" key="4">
    <source>
        <dbReference type="ARBA" id="ARBA00022840"/>
    </source>
</evidence>
<dbReference type="GO" id="GO:0045454">
    <property type="term" value="P:cell redox homeostasis"/>
    <property type="evidence" value="ECO:0007669"/>
    <property type="project" value="InterPro"/>
</dbReference>
<dbReference type="InterPro" id="IPR027417">
    <property type="entry name" value="P-loop_NTPase"/>
</dbReference>
<evidence type="ECO:0000256" key="3">
    <source>
        <dbReference type="ARBA" id="ARBA00022741"/>
    </source>
</evidence>